<protein>
    <submittedName>
        <fullName evidence="2">Uncharacterized protein</fullName>
    </submittedName>
</protein>
<evidence type="ECO:0000313" key="2">
    <source>
        <dbReference type="EMBL" id="KAK9831378.1"/>
    </source>
</evidence>
<dbReference type="EMBL" id="JALJOU010000047">
    <property type="protein sequence ID" value="KAK9831378.1"/>
    <property type="molecule type" value="Genomic_DNA"/>
</dbReference>
<proteinExistence type="predicted"/>
<comment type="caution">
    <text evidence="2">The sequence shown here is derived from an EMBL/GenBank/DDBJ whole genome shotgun (WGS) entry which is preliminary data.</text>
</comment>
<evidence type="ECO:0000256" key="1">
    <source>
        <dbReference type="SAM" id="MobiDB-lite"/>
    </source>
</evidence>
<accession>A0AAW1RC40</accession>
<name>A0AAW1RC40_9CHLO</name>
<feature type="region of interest" description="Disordered" evidence="1">
    <location>
        <begin position="1"/>
        <end position="36"/>
    </location>
</feature>
<keyword evidence="3" id="KW-1185">Reference proteome</keyword>
<dbReference type="Proteomes" id="UP001445335">
    <property type="component" value="Unassembled WGS sequence"/>
</dbReference>
<organism evidence="2 3">
    <name type="scientific">Elliptochloris bilobata</name>
    <dbReference type="NCBI Taxonomy" id="381761"/>
    <lineage>
        <taxon>Eukaryota</taxon>
        <taxon>Viridiplantae</taxon>
        <taxon>Chlorophyta</taxon>
        <taxon>core chlorophytes</taxon>
        <taxon>Trebouxiophyceae</taxon>
        <taxon>Trebouxiophyceae incertae sedis</taxon>
        <taxon>Elliptochloris clade</taxon>
        <taxon>Elliptochloris</taxon>
    </lineage>
</organism>
<reference evidence="2 3" key="1">
    <citation type="journal article" date="2024" name="Nat. Commun.">
        <title>Phylogenomics reveals the evolutionary origins of lichenization in chlorophyte algae.</title>
        <authorList>
            <person name="Puginier C."/>
            <person name="Libourel C."/>
            <person name="Otte J."/>
            <person name="Skaloud P."/>
            <person name="Haon M."/>
            <person name="Grisel S."/>
            <person name="Petersen M."/>
            <person name="Berrin J.G."/>
            <person name="Delaux P.M."/>
            <person name="Dal Grande F."/>
            <person name="Keller J."/>
        </authorList>
    </citation>
    <scope>NUCLEOTIDE SEQUENCE [LARGE SCALE GENOMIC DNA]</scope>
    <source>
        <strain evidence="2 3">SAG 245.80</strain>
    </source>
</reference>
<gene>
    <name evidence="2" type="ORF">WJX81_007415</name>
</gene>
<evidence type="ECO:0000313" key="3">
    <source>
        <dbReference type="Proteomes" id="UP001445335"/>
    </source>
</evidence>
<sequence>MRLARQPRGPTVRQRPLSSGCSRPCGATRSRQRSPATAWSLAAWRSAALAAARATTRRTCGASPATLAAAAMPA</sequence>
<dbReference type="AlphaFoldDB" id="A0AAW1RC40"/>